<dbReference type="EMBL" id="CP051143">
    <property type="protein sequence ID" value="QIX01522.1"/>
    <property type="molecule type" value="Genomic_DNA"/>
</dbReference>
<evidence type="ECO:0000313" key="4">
    <source>
        <dbReference type="EMBL" id="QIX01522.1"/>
    </source>
</evidence>
<reference evidence="4 5" key="1">
    <citation type="journal article" date="2016" name="Sci. Rep.">
        <title>Peltaster fructicola genome reveals evolution from an invasive phytopathogen to an ectophytic parasite.</title>
        <authorList>
            <person name="Xu C."/>
            <person name="Chen H."/>
            <person name="Gleason M.L."/>
            <person name="Xu J.R."/>
            <person name="Liu H."/>
            <person name="Zhang R."/>
            <person name="Sun G."/>
        </authorList>
    </citation>
    <scope>NUCLEOTIDE SEQUENCE [LARGE SCALE GENOMIC DNA]</scope>
    <source>
        <strain evidence="4 5">LNHT1506</strain>
    </source>
</reference>
<feature type="compositionally biased region" description="Polar residues" evidence="1">
    <location>
        <begin position="645"/>
        <end position="654"/>
    </location>
</feature>
<dbReference type="AlphaFoldDB" id="A0A6H0Y3D1"/>
<protein>
    <recommendedName>
        <fullName evidence="6">Far11/STRP C-terminal domain-containing protein</fullName>
    </recommendedName>
</protein>
<dbReference type="SMART" id="SM01292">
    <property type="entry name" value="N1221"/>
    <property type="match status" value="1"/>
</dbReference>
<dbReference type="InterPro" id="IPR040185">
    <property type="entry name" value="Far11/STRP"/>
</dbReference>
<feature type="domain" description="Far11/STRP C-terminal" evidence="3">
    <location>
        <begin position="523"/>
        <end position="978"/>
    </location>
</feature>
<dbReference type="PANTHER" id="PTHR13239">
    <property type="entry name" value="PROTEIN REQUIRED FOR HYPHAL ANASTOMOSIS HAM-2"/>
    <property type="match status" value="1"/>
</dbReference>
<evidence type="ECO:0000256" key="1">
    <source>
        <dbReference type="SAM" id="MobiDB-lite"/>
    </source>
</evidence>
<dbReference type="InterPro" id="IPR021819">
    <property type="entry name" value="Far11/STRP_C"/>
</dbReference>
<organism evidence="4 5">
    <name type="scientific">Peltaster fructicola</name>
    <dbReference type="NCBI Taxonomy" id="286661"/>
    <lineage>
        <taxon>Eukaryota</taxon>
        <taxon>Fungi</taxon>
        <taxon>Dikarya</taxon>
        <taxon>Ascomycota</taxon>
        <taxon>Pezizomycotina</taxon>
        <taxon>Dothideomycetes</taxon>
        <taxon>Dothideomycetes incertae sedis</taxon>
        <taxon>Peltaster</taxon>
    </lineage>
</organism>
<evidence type="ECO:0000259" key="3">
    <source>
        <dbReference type="SMART" id="SM01293"/>
    </source>
</evidence>
<feature type="region of interest" description="Disordered" evidence="1">
    <location>
        <begin position="759"/>
        <end position="798"/>
    </location>
</feature>
<dbReference type="GO" id="GO:0005829">
    <property type="term" value="C:cytosol"/>
    <property type="evidence" value="ECO:0007669"/>
    <property type="project" value="TreeGrafter"/>
</dbReference>
<sequence length="1013" mass="113663">MDEVENPALPAAGETSPTIRPVDAKEDGEVREQILPVLPSKPPRPGMKRESSANPPLQPPPAPPVMEDFPAEAPDSLTLADLKRIRETFPHTNPQVEKETLQDFGRVYNFEYQDAQSFPAELEEWFSYSKVEERRLKRCKAAFDLRWRTGKDWLSVTEDERRAYVEKLVAEIRAGLDPQEALQNLVYITLGVWEETAGQHEGYNIEELFTDCQRGGSRIKDYGSSTLQIQWILAMVDTLHSCGALPVIYKSLQQTCDVSFDSTSAESYTRNETPPKRGDETMELWCSLTLMYVLIEVARTSASPSGQALKNAILALEPNLLNCFTRIVARLRWDETAPVPLTKMLLLSWKAVLVSFGGIEDVETIKRSLREDSDEKDDRGQPIITASPLDYHLFRQEISSKYPAYNPPPPLFPLEPENNSILPPLKHRQPTPVVNEVVSATGPIVGTNSIIHQPIHIATPAPSPPPSPAAPGKAGKKQNYQTNQMFPFLYPPLEADSNALGGKGTTELQDALVGRKWEGADIPTSILEAAELFAKRMRATRAMKQLWTARVDFMKYERGWKSIGEDQDIDDEDFEILPAPSLDETAEQGRPLPSSGVQAKLAAVDKYYQDSLPYLQSVVIVLLKAVLHNVTDLVTRGGNSLQAGIQFTDSNGTANGAPKPAENGDAEESTEELDRLRSQEIAGKALSAILLLLLKWFKVNHILQYEYMSQLLLDSNYVPLVLKLWQTQEIGRACHMPLEREDSNFFYLCQMNSRKGAPQSKSFAIDDESEDEAAPPPIKLKRNSNQTSQQALPPPDMMHPPEIDELGYPLTLLPVTPIETYSYRNVFSAINYLRVLQKVTRRKTHRALLLVSYKSSNHLKKTLKIPVQQLRYYTLKLFKSQVPFCGRKWRQGNMKIITAVWLSVPAELRDDWLTGGGGGIGGAFLGDVDGTVDDALPLEQSLRALTHFWNIKTYPDMMGIDNKAGLLQEEVDFFQREIEKIEAVRAFMLGDEESFEEVTQQDAEAWQGPIEGY</sequence>
<evidence type="ECO:0000313" key="5">
    <source>
        <dbReference type="Proteomes" id="UP000503462"/>
    </source>
</evidence>
<dbReference type="SMART" id="SM01293">
    <property type="entry name" value="DUF3402"/>
    <property type="match status" value="1"/>
</dbReference>
<gene>
    <name evidence="4" type="ORF">AMS68_007039</name>
</gene>
<feature type="domain" description="Far11/STRP N-terminal" evidence="2">
    <location>
        <begin position="105"/>
        <end position="418"/>
    </location>
</feature>
<name>A0A6H0Y3D1_9PEZI</name>
<dbReference type="GO" id="GO:0007010">
    <property type="term" value="P:cytoskeleton organization"/>
    <property type="evidence" value="ECO:0007669"/>
    <property type="project" value="TreeGrafter"/>
</dbReference>
<feature type="compositionally biased region" description="Basic and acidic residues" evidence="1">
    <location>
        <begin position="22"/>
        <end position="32"/>
    </location>
</feature>
<accession>A0A6H0Y3D1</accession>
<evidence type="ECO:0008006" key="6">
    <source>
        <dbReference type="Google" id="ProtNLM"/>
    </source>
</evidence>
<dbReference type="Proteomes" id="UP000503462">
    <property type="component" value="Chromosome 5"/>
</dbReference>
<keyword evidence="5" id="KW-1185">Reference proteome</keyword>
<dbReference type="OrthoDB" id="18234at2759"/>
<dbReference type="Pfam" id="PF07923">
    <property type="entry name" value="N1221"/>
    <property type="match status" value="1"/>
</dbReference>
<feature type="region of interest" description="Disordered" evidence="1">
    <location>
        <begin position="1"/>
        <end position="71"/>
    </location>
</feature>
<evidence type="ECO:0000259" key="2">
    <source>
        <dbReference type="SMART" id="SM01292"/>
    </source>
</evidence>
<feature type="region of interest" description="Disordered" evidence="1">
    <location>
        <begin position="645"/>
        <end position="666"/>
    </location>
</feature>
<dbReference type="InterPro" id="IPR012486">
    <property type="entry name" value="Far11/STRP_N"/>
</dbReference>
<proteinExistence type="predicted"/>
<dbReference type="PANTHER" id="PTHR13239:SF4">
    <property type="entry name" value="AT25231P"/>
    <property type="match status" value="1"/>
</dbReference>
<dbReference type="Pfam" id="PF11882">
    <property type="entry name" value="DUF3402"/>
    <property type="match status" value="1"/>
</dbReference>